<dbReference type="EMBL" id="KV454013">
    <property type="protein sequence ID" value="ODV96108.1"/>
    <property type="molecule type" value="Genomic_DNA"/>
</dbReference>
<dbReference type="GO" id="GO:0015937">
    <property type="term" value="P:coenzyme A biosynthetic process"/>
    <property type="evidence" value="ECO:0007669"/>
    <property type="project" value="EnsemblFungi"/>
</dbReference>
<feature type="domain" description="Cytidyltransferase-like" evidence="1">
    <location>
        <begin position="151"/>
        <end position="294"/>
    </location>
</feature>
<evidence type="ECO:0000313" key="3">
    <source>
        <dbReference type="Proteomes" id="UP000094236"/>
    </source>
</evidence>
<reference evidence="3" key="1">
    <citation type="submission" date="2016-05" db="EMBL/GenBank/DDBJ databases">
        <title>Comparative genomics of biotechnologically important yeasts.</title>
        <authorList>
            <consortium name="DOE Joint Genome Institute"/>
            <person name="Riley R."/>
            <person name="Haridas S."/>
            <person name="Wolfe K.H."/>
            <person name="Lopes M.R."/>
            <person name="Hittinger C.T."/>
            <person name="Goker M."/>
            <person name="Salamov A."/>
            <person name="Wisecaver J."/>
            <person name="Long T.M."/>
            <person name="Aerts A.L."/>
            <person name="Barry K."/>
            <person name="Choi C."/>
            <person name="Clum A."/>
            <person name="Coughlan A.Y."/>
            <person name="Deshpande S."/>
            <person name="Douglass A.P."/>
            <person name="Hanson S.J."/>
            <person name="Klenk H.-P."/>
            <person name="Labutti K."/>
            <person name="Lapidus A."/>
            <person name="Lindquist E."/>
            <person name="Lipzen A."/>
            <person name="Meier-Kolthoff J.P."/>
            <person name="Ohm R.A."/>
            <person name="Otillar R.P."/>
            <person name="Pangilinan J."/>
            <person name="Peng Y."/>
            <person name="Rokas A."/>
            <person name="Rosa C.A."/>
            <person name="Scheuner C."/>
            <person name="Sibirny A.A."/>
            <person name="Slot J.C."/>
            <person name="Stielow J.B."/>
            <person name="Sun H."/>
            <person name="Kurtzman C.P."/>
            <person name="Blackwell M."/>
            <person name="Grigoriev I.V."/>
            <person name="Jeffries T.W."/>
        </authorList>
    </citation>
    <scope>NUCLEOTIDE SEQUENCE [LARGE SCALE GENOMIC DNA]</scope>
    <source>
        <strain evidence="3">NRRL Y-2460</strain>
    </source>
</reference>
<dbReference type="SUPFAM" id="SSF52374">
    <property type="entry name" value="Nucleotidylyl transferase"/>
    <property type="match status" value="1"/>
</dbReference>
<evidence type="ECO:0000313" key="2">
    <source>
        <dbReference type="EMBL" id="ODV96108.1"/>
    </source>
</evidence>
<dbReference type="AlphaFoldDB" id="A0A1E4TWQ5"/>
<dbReference type="PANTHER" id="PTHR10695">
    <property type="entry name" value="DEPHOSPHO-COA KINASE-RELATED"/>
    <property type="match status" value="1"/>
</dbReference>
<dbReference type="GO" id="GO:1990143">
    <property type="term" value="C:CoA-synthesizing protein complex"/>
    <property type="evidence" value="ECO:0007669"/>
    <property type="project" value="EnsemblFungi"/>
</dbReference>
<name>A0A1E4TWQ5_PACTA</name>
<dbReference type="Proteomes" id="UP000094236">
    <property type="component" value="Unassembled WGS sequence"/>
</dbReference>
<accession>A0A1E4TWQ5</accession>
<keyword evidence="3" id="KW-1185">Reference proteome</keyword>
<evidence type="ECO:0000259" key="1">
    <source>
        <dbReference type="Pfam" id="PF01467"/>
    </source>
</evidence>
<dbReference type="Gene3D" id="3.40.50.620">
    <property type="entry name" value="HUPs"/>
    <property type="match status" value="1"/>
</dbReference>
<gene>
    <name evidence="2" type="ORF">PACTADRAFT_49514</name>
</gene>
<dbReference type="Pfam" id="PF01467">
    <property type="entry name" value="CTP_transf_like"/>
    <property type="match status" value="1"/>
</dbReference>
<dbReference type="OrthoDB" id="330671at2759"/>
<proteinExistence type="predicted"/>
<dbReference type="NCBIfam" id="NF001985">
    <property type="entry name" value="PRK00777.1"/>
    <property type="match status" value="1"/>
</dbReference>
<dbReference type="InterPro" id="IPR014729">
    <property type="entry name" value="Rossmann-like_a/b/a_fold"/>
</dbReference>
<protein>
    <recommendedName>
        <fullName evidence="1">Cytidyltransferase-like domain-containing protein</fullName>
    </recommendedName>
</protein>
<organism evidence="2 3">
    <name type="scientific">Pachysolen tannophilus NRRL Y-2460</name>
    <dbReference type="NCBI Taxonomy" id="669874"/>
    <lineage>
        <taxon>Eukaryota</taxon>
        <taxon>Fungi</taxon>
        <taxon>Dikarya</taxon>
        <taxon>Ascomycota</taxon>
        <taxon>Saccharomycotina</taxon>
        <taxon>Pichiomycetes</taxon>
        <taxon>Pachysolenaceae</taxon>
        <taxon>Pachysolen</taxon>
    </lineage>
</organism>
<dbReference type="GO" id="GO:0004140">
    <property type="term" value="F:dephospho-CoA kinase activity"/>
    <property type="evidence" value="ECO:0007669"/>
    <property type="project" value="TreeGrafter"/>
</dbReference>
<sequence>MSFKHPLLVLSSLGSSPSVIEESLLEIKDDSRECILDILVTENIESVNRLQAVLVMLYNTSRLAAQRCQRSKVFIRVLYNNDLLKIEQKNWDAVFTVENNHYHAENILKALKIDIPIITLKEDRNEIQNLELTGSNSLGAMPSHYYNTVAVGGTFDHLHDGHKILLSISAFLASQNLIIGITGEKLLINKKYKEFLETYEMRLKSVERFLATIAPRLNISTYKIEDICGPTAYIEEIDCLVLSAESANGGEYVNKVRREKGFNELEICTINVIGGNGSEDDNWMDKLSSTQLRKAEYEETLLESQ</sequence>
<dbReference type="InterPro" id="IPR004821">
    <property type="entry name" value="Cyt_trans-like"/>
</dbReference>
<dbReference type="PANTHER" id="PTHR10695:SF46">
    <property type="entry name" value="BIFUNCTIONAL COENZYME A SYNTHASE-RELATED"/>
    <property type="match status" value="1"/>
</dbReference>
<dbReference type="STRING" id="669874.A0A1E4TWQ5"/>